<dbReference type="Gene3D" id="3.40.20.10">
    <property type="entry name" value="Severin"/>
    <property type="match status" value="1"/>
</dbReference>
<proteinExistence type="predicted"/>
<sequence length="59" mass="6977">MHFHLNKLRNRTQMYEVPISWKSLSSKDVFIYDEGTKMTQWNGSQCDEEERQAVGIDTP</sequence>
<evidence type="ECO:0000313" key="3">
    <source>
        <dbReference type="Proteomes" id="UP000281553"/>
    </source>
</evidence>
<dbReference type="SUPFAM" id="SSF55753">
    <property type="entry name" value="Actin depolymerizing proteins"/>
    <property type="match status" value="1"/>
</dbReference>
<dbReference type="Proteomes" id="UP000281553">
    <property type="component" value="Unassembled WGS sequence"/>
</dbReference>
<dbReference type="InterPro" id="IPR007123">
    <property type="entry name" value="Gelsolin-like_dom"/>
</dbReference>
<feature type="domain" description="Gelsolin-like" evidence="1">
    <location>
        <begin position="14"/>
        <end position="53"/>
    </location>
</feature>
<dbReference type="OrthoDB" id="6375767at2759"/>
<protein>
    <recommendedName>
        <fullName evidence="1">Gelsolin-like domain-containing protein</fullName>
    </recommendedName>
</protein>
<dbReference type="InterPro" id="IPR029006">
    <property type="entry name" value="ADF-H/Gelsolin-like_dom_sf"/>
</dbReference>
<accession>A0A3P7P1N1</accession>
<keyword evidence="3" id="KW-1185">Reference proteome</keyword>
<evidence type="ECO:0000313" key="2">
    <source>
        <dbReference type="EMBL" id="VDN39547.1"/>
    </source>
</evidence>
<dbReference type="AlphaFoldDB" id="A0A3P7P1N1"/>
<evidence type="ECO:0000259" key="1">
    <source>
        <dbReference type="Pfam" id="PF00626"/>
    </source>
</evidence>
<name>A0A3P7P1N1_DIBLA</name>
<organism evidence="2 3">
    <name type="scientific">Dibothriocephalus latus</name>
    <name type="common">Fish tapeworm</name>
    <name type="synonym">Diphyllobothrium latum</name>
    <dbReference type="NCBI Taxonomy" id="60516"/>
    <lineage>
        <taxon>Eukaryota</taxon>
        <taxon>Metazoa</taxon>
        <taxon>Spiralia</taxon>
        <taxon>Lophotrochozoa</taxon>
        <taxon>Platyhelminthes</taxon>
        <taxon>Cestoda</taxon>
        <taxon>Eucestoda</taxon>
        <taxon>Diphyllobothriidea</taxon>
        <taxon>Diphyllobothriidae</taxon>
        <taxon>Dibothriocephalus</taxon>
    </lineage>
</organism>
<dbReference type="EMBL" id="UYRU01095853">
    <property type="protein sequence ID" value="VDN39547.1"/>
    <property type="molecule type" value="Genomic_DNA"/>
</dbReference>
<gene>
    <name evidence="2" type="ORF">DILT_LOCUS17925</name>
</gene>
<dbReference type="Pfam" id="PF00626">
    <property type="entry name" value="Gelsolin"/>
    <property type="match status" value="1"/>
</dbReference>
<reference evidence="2 3" key="1">
    <citation type="submission" date="2018-11" db="EMBL/GenBank/DDBJ databases">
        <authorList>
            <consortium name="Pathogen Informatics"/>
        </authorList>
    </citation>
    <scope>NUCLEOTIDE SEQUENCE [LARGE SCALE GENOMIC DNA]</scope>
</reference>